<proteinExistence type="predicted"/>
<name>A0ACC2VQJ1_9TREE</name>
<reference evidence="1" key="1">
    <citation type="submission" date="2023-04" db="EMBL/GenBank/DDBJ databases">
        <title>Draft Genome sequencing of Naganishia species isolated from polar environments using Oxford Nanopore Technology.</title>
        <authorList>
            <person name="Leo P."/>
            <person name="Venkateswaran K."/>
        </authorList>
    </citation>
    <scope>NUCLEOTIDE SEQUENCE</scope>
    <source>
        <strain evidence="1">MNA-CCFEE 5423</strain>
    </source>
</reference>
<protein>
    <submittedName>
        <fullName evidence="1">Uncharacterized protein</fullName>
    </submittedName>
</protein>
<accession>A0ACC2VQJ1</accession>
<evidence type="ECO:0000313" key="1">
    <source>
        <dbReference type="EMBL" id="KAJ9101694.1"/>
    </source>
</evidence>
<sequence>MNVTTADILEQIGLGPSSTSSDSNTALFQSGITDPSNRLPEYTSPNDICPICKTDRYSKPSLRLLISPCYHKLCERCVEHLFSVGAARCPREGCGRVLRRTNFIHQTFEDLVVEKEVGVRGRVQVVEAVVERPRDDAFTEWNCGEHQYRSASTPPQGG</sequence>
<keyword evidence="2" id="KW-1185">Reference proteome</keyword>
<dbReference type="EMBL" id="JASBWT010000009">
    <property type="protein sequence ID" value="KAJ9101694.1"/>
    <property type="molecule type" value="Genomic_DNA"/>
</dbReference>
<comment type="caution">
    <text evidence="1">The sequence shown here is derived from an EMBL/GenBank/DDBJ whole genome shotgun (WGS) entry which is preliminary data.</text>
</comment>
<gene>
    <name evidence="1" type="ORF">QFC21_003032</name>
</gene>
<evidence type="ECO:0000313" key="2">
    <source>
        <dbReference type="Proteomes" id="UP001227268"/>
    </source>
</evidence>
<dbReference type="Proteomes" id="UP001227268">
    <property type="component" value="Unassembled WGS sequence"/>
</dbReference>
<organism evidence="1 2">
    <name type="scientific">Naganishia friedmannii</name>
    <dbReference type="NCBI Taxonomy" id="89922"/>
    <lineage>
        <taxon>Eukaryota</taxon>
        <taxon>Fungi</taxon>
        <taxon>Dikarya</taxon>
        <taxon>Basidiomycota</taxon>
        <taxon>Agaricomycotina</taxon>
        <taxon>Tremellomycetes</taxon>
        <taxon>Filobasidiales</taxon>
        <taxon>Filobasidiaceae</taxon>
        <taxon>Naganishia</taxon>
    </lineage>
</organism>